<accession>W9CF77</accession>
<evidence type="ECO:0000313" key="4">
    <source>
        <dbReference type="Proteomes" id="UP000019487"/>
    </source>
</evidence>
<evidence type="ECO:0000256" key="2">
    <source>
        <dbReference type="SAM" id="SignalP"/>
    </source>
</evidence>
<feature type="chain" id="PRO_5004921864" description="Transmembrane protein" evidence="2">
    <location>
        <begin position="21"/>
        <end position="145"/>
    </location>
</feature>
<keyword evidence="2" id="KW-0732">Signal</keyword>
<dbReference type="Proteomes" id="UP000019487">
    <property type="component" value="Unassembled WGS sequence"/>
</dbReference>
<name>W9CF77_SCLBF</name>
<dbReference type="AlphaFoldDB" id="W9CF77"/>
<evidence type="ECO:0000313" key="3">
    <source>
        <dbReference type="EMBL" id="ESZ95387.1"/>
    </source>
</evidence>
<evidence type="ECO:0000256" key="1">
    <source>
        <dbReference type="SAM" id="Phobius"/>
    </source>
</evidence>
<sequence>MSTLSSILPILLLMLPITMATVESDFPKSPRSNFDQEQQDFESNANSALTIHIIISVVVLVVFILVIIILATAARRRRQSRKPLAGNMYDRPGVRITTAAPPYRVGDDVDLPAYSYEPVRGETVVAQSSSTVAQPAPAHVSKDVV</sequence>
<proteinExistence type="predicted"/>
<keyword evidence="1" id="KW-0472">Membrane</keyword>
<organism evidence="3 4">
    <name type="scientific">Sclerotinia borealis (strain F-4128)</name>
    <dbReference type="NCBI Taxonomy" id="1432307"/>
    <lineage>
        <taxon>Eukaryota</taxon>
        <taxon>Fungi</taxon>
        <taxon>Dikarya</taxon>
        <taxon>Ascomycota</taxon>
        <taxon>Pezizomycotina</taxon>
        <taxon>Leotiomycetes</taxon>
        <taxon>Helotiales</taxon>
        <taxon>Sclerotiniaceae</taxon>
        <taxon>Sclerotinia</taxon>
    </lineage>
</organism>
<gene>
    <name evidence="3" type="ORF">SBOR_4243</name>
</gene>
<dbReference type="HOGENOM" id="CLU_1825002_0_0_1"/>
<feature type="transmembrane region" description="Helical" evidence="1">
    <location>
        <begin position="48"/>
        <end position="74"/>
    </location>
</feature>
<dbReference type="OrthoDB" id="3558196at2759"/>
<keyword evidence="1" id="KW-1133">Transmembrane helix</keyword>
<comment type="caution">
    <text evidence="3">The sequence shown here is derived from an EMBL/GenBank/DDBJ whole genome shotgun (WGS) entry which is preliminary data.</text>
</comment>
<protein>
    <recommendedName>
        <fullName evidence="5">Transmembrane protein</fullName>
    </recommendedName>
</protein>
<dbReference type="EMBL" id="AYSA01000188">
    <property type="protein sequence ID" value="ESZ95387.1"/>
    <property type="molecule type" value="Genomic_DNA"/>
</dbReference>
<keyword evidence="1" id="KW-0812">Transmembrane</keyword>
<reference evidence="3 4" key="1">
    <citation type="journal article" date="2014" name="Genome Announc.">
        <title>Draft genome sequence of Sclerotinia borealis, a psychrophilic plant pathogenic fungus.</title>
        <authorList>
            <person name="Mardanov A.V."/>
            <person name="Beletsky A.V."/>
            <person name="Kadnikov V.V."/>
            <person name="Ignatov A.N."/>
            <person name="Ravin N.V."/>
        </authorList>
    </citation>
    <scope>NUCLEOTIDE SEQUENCE [LARGE SCALE GENOMIC DNA]</scope>
    <source>
        <strain evidence="4">F-4157</strain>
    </source>
</reference>
<keyword evidence="4" id="KW-1185">Reference proteome</keyword>
<feature type="signal peptide" evidence="2">
    <location>
        <begin position="1"/>
        <end position="20"/>
    </location>
</feature>
<evidence type="ECO:0008006" key="5">
    <source>
        <dbReference type="Google" id="ProtNLM"/>
    </source>
</evidence>